<dbReference type="EMBL" id="OE002636">
    <property type="protein sequence ID" value="CAD7459070.1"/>
    <property type="molecule type" value="Genomic_DNA"/>
</dbReference>
<evidence type="ECO:0000256" key="1">
    <source>
        <dbReference type="SAM" id="MobiDB-lite"/>
    </source>
</evidence>
<feature type="compositionally biased region" description="Basic residues" evidence="1">
    <location>
        <begin position="119"/>
        <end position="130"/>
    </location>
</feature>
<proteinExistence type="predicted"/>
<feature type="compositionally biased region" description="Basic and acidic residues" evidence="1">
    <location>
        <begin position="108"/>
        <end position="118"/>
    </location>
</feature>
<reference evidence="2" key="1">
    <citation type="submission" date="2020-11" db="EMBL/GenBank/DDBJ databases">
        <authorList>
            <person name="Tran Van P."/>
        </authorList>
    </citation>
    <scope>NUCLEOTIDE SEQUENCE</scope>
</reference>
<dbReference type="AlphaFoldDB" id="A0A7R9IIK9"/>
<gene>
    <name evidence="2" type="ORF">TTEB3V08_LOCUS7038</name>
</gene>
<protein>
    <submittedName>
        <fullName evidence="2">Uncharacterized protein</fullName>
    </submittedName>
</protein>
<name>A0A7R9IIK9_9NEOP</name>
<organism evidence="2">
    <name type="scientific">Timema tahoe</name>
    <dbReference type="NCBI Taxonomy" id="61484"/>
    <lineage>
        <taxon>Eukaryota</taxon>
        <taxon>Metazoa</taxon>
        <taxon>Ecdysozoa</taxon>
        <taxon>Arthropoda</taxon>
        <taxon>Hexapoda</taxon>
        <taxon>Insecta</taxon>
        <taxon>Pterygota</taxon>
        <taxon>Neoptera</taxon>
        <taxon>Polyneoptera</taxon>
        <taxon>Phasmatodea</taxon>
        <taxon>Timematodea</taxon>
        <taxon>Timematoidea</taxon>
        <taxon>Timematidae</taxon>
        <taxon>Timema</taxon>
    </lineage>
</organism>
<accession>A0A7R9IIK9</accession>
<feature type="region of interest" description="Disordered" evidence="1">
    <location>
        <begin position="105"/>
        <end position="131"/>
    </location>
</feature>
<sequence>METCDISLVKEETVELIKTETQNEDEFDICGQQGIKTENESDAPYNVDGVVKTEMNFYDSCEGIMKSTPDHFTLDNKYQLVENLEANSPPPSPVAVLLDVQMEDEEDNISKDDKQKDRGQKRRRKNKKQLKTTIKESQNRLKITEKRMATYRQQLHRSKNKTVTEKDKTPRKLVRSLLVGQKAVDPHEEFTVSFLKNYVGEKFVFHEKENISVIDMSDIVQVLNYKQTSGASTSTPGFSSLFGTWRCRGNSGSSTRLAFYSEQFRQNHGLGWLQLVLYPGRADKTRALPKLGRRGERGRANSRNIIAYCDSASDVSVLSF</sequence>
<evidence type="ECO:0000313" key="2">
    <source>
        <dbReference type="EMBL" id="CAD7459070.1"/>
    </source>
</evidence>